<evidence type="ECO:0000256" key="1">
    <source>
        <dbReference type="SAM" id="MobiDB-lite"/>
    </source>
</evidence>
<feature type="region of interest" description="Disordered" evidence="1">
    <location>
        <begin position="391"/>
        <end position="415"/>
    </location>
</feature>
<keyword evidence="4" id="KW-1185">Reference proteome</keyword>
<feature type="compositionally biased region" description="Low complexity" evidence="1">
    <location>
        <begin position="210"/>
        <end position="259"/>
    </location>
</feature>
<feature type="region of interest" description="Disordered" evidence="1">
    <location>
        <begin position="617"/>
        <end position="641"/>
    </location>
</feature>
<gene>
    <name evidence="3" type="ORF">EMPS_08910</name>
</gene>
<feature type="compositionally biased region" description="Polar residues" evidence="1">
    <location>
        <begin position="1"/>
        <end position="14"/>
    </location>
</feature>
<organism evidence="3 4">
    <name type="scientific">Entomortierella parvispora</name>
    <dbReference type="NCBI Taxonomy" id="205924"/>
    <lineage>
        <taxon>Eukaryota</taxon>
        <taxon>Fungi</taxon>
        <taxon>Fungi incertae sedis</taxon>
        <taxon>Mucoromycota</taxon>
        <taxon>Mortierellomycotina</taxon>
        <taxon>Mortierellomycetes</taxon>
        <taxon>Mortierellales</taxon>
        <taxon>Mortierellaceae</taxon>
        <taxon>Entomortierella</taxon>
    </lineage>
</organism>
<reference evidence="3" key="1">
    <citation type="submission" date="2021-11" db="EMBL/GenBank/DDBJ databases">
        <authorList>
            <person name="Herlambang A."/>
            <person name="Guo Y."/>
            <person name="Takashima Y."/>
            <person name="Nishizawa T."/>
        </authorList>
    </citation>
    <scope>NUCLEOTIDE SEQUENCE</scope>
    <source>
        <strain evidence="3">E1425</strain>
    </source>
</reference>
<keyword evidence="2" id="KW-0812">Transmembrane</keyword>
<sequence length="709" mass="75984">MLSGTESKANSPSQPHSTILGSSSSSLSSSTSITSRRLSSPRTRHLRRALLSLGVLLSTPAQFRTAVLTEAVTCLSPNPDDTAKAGQSLDLSWTVSDLDTYMFDSLTATLLCLDVGSDQWREISTLFQNQGLLFNLGMYSFKLPNCGPTADTGAVRITAEGFSGSLQEDSSCVFNIQQAATSFPPLQPPNPPVPSTGATSIISPQIATVPPSSQSTSSSSTSFTSTPQSTGASALPSPSSSSGSELGSGESSSPSVGPSAHPTFVPPVPAGGNDGGNGEGHRGGVEGLSDGKDKTLGATLGSIGMAACLAAVVVSLLVIRRRRRRRIEGGENTLARSMGLGGAEGGVMKEAKRRIRLQRRPTEGYFFQMEDEDEDATEFNEKDHVIITSRDMEASREGTTSSATSRAATSTTTEGAGVLQAPLQPTLPPVALLPNVKRRSSVPSAGMSSHSYTMSTMRSSLETSSVVREYWAASMAARAERRMADGISSPGMSDGYGYEEGSIFGDQSRDSDSRMADILSLRTAGTGDSFRGTIGTMRRQHSRNTFNSILDESSSIGHYRSLTMSFSSTPDSMMMSEEEFLDHLHIQQLHQFQLQHEQQYHFQYPQEYGYERQQYPQYIPRPSGHYQPSLNSYRTSSVPSLNSTNDPFKSFDSNAIIVDVDPFSDSRAVSRASVRSEEVGSGNRLELPTGPSDRSNTDLLRSFPDPPIL</sequence>
<feature type="region of interest" description="Disordered" evidence="1">
    <location>
        <begin position="486"/>
        <end position="510"/>
    </location>
</feature>
<feature type="compositionally biased region" description="Low complexity" evidence="1">
    <location>
        <begin position="15"/>
        <end position="40"/>
    </location>
</feature>
<feature type="transmembrane region" description="Helical" evidence="2">
    <location>
        <begin position="296"/>
        <end position="319"/>
    </location>
</feature>
<proteinExistence type="predicted"/>
<comment type="caution">
    <text evidence="3">The sequence shown here is derived from an EMBL/GenBank/DDBJ whole genome shotgun (WGS) entry which is preliminary data.</text>
</comment>
<feature type="region of interest" description="Disordered" evidence="1">
    <location>
        <begin position="1"/>
        <end position="40"/>
    </location>
</feature>
<dbReference type="Proteomes" id="UP000827284">
    <property type="component" value="Unassembled WGS sequence"/>
</dbReference>
<feature type="compositionally biased region" description="Basic and acidic residues" evidence="1">
    <location>
        <begin position="279"/>
        <end position="290"/>
    </location>
</feature>
<feature type="compositionally biased region" description="Low complexity" evidence="1">
    <location>
        <begin position="397"/>
        <end position="415"/>
    </location>
</feature>
<name>A0A9P3HH73_9FUNG</name>
<dbReference type="EMBL" id="BQFW01000012">
    <property type="protein sequence ID" value="GJJ76551.1"/>
    <property type="molecule type" value="Genomic_DNA"/>
</dbReference>
<dbReference type="AlphaFoldDB" id="A0A9P3HH73"/>
<accession>A0A9P3HH73</accession>
<evidence type="ECO:0000313" key="4">
    <source>
        <dbReference type="Proteomes" id="UP000827284"/>
    </source>
</evidence>
<dbReference type="OrthoDB" id="2433581at2759"/>
<feature type="compositionally biased region" description="Polar residues" evidence="1">
    <location>
        <begin position="626"/>
        <end position="641"/>
    </location>
</feature>
<keyword evidence="2" id="KW-1133">Transmembrane helix</keyword>
<keyword evidence="2" id="KW-0472">Membrane</keyword>
<feature type="region of interest" description="Disordered" evidence="1">
    <location>
        <begin position="670"/>
        <end position="709"/>
    </location>
</feature>
<reference evidence="3" key="2">
    <citation type="journal article" date="2022" name="Microbiol. Resour. Announc.">
        <title>Whole-Genome Sequence of Entomortierella parvispora E1425, a Mucoromycotan Fungus Associated with Burkholderiaceae-Related Endosymbiotic Bacteria.</title>
        <authorList>
            <person name="Herlambang A."/>
            <person name="Guo Y."/>
            <person name="Takashima Y."/>
            <person name="Narisawa K."/>
            <person name="Ohta H."/>
            <person name="Nishizawa T."/>
        </authorList>
    </citation>
    <scope>NUCLEOTIDE SEQUENCE</scope>
    <source>
        <strain evidence="3">E1425</strain>
    </source>
</reference>
<feature type="region of interest" description="Disordered" evidence="1">
    <location>
        <begin position="207"/>
        <end position="290"/>
    </location>
</feature>
<protein>
    <submittedName>
        <fullName evidence="3">Uncharacterized protein</fullName>
    </submittedName>
</protein>
<evidence type="ECO:0000256" key="2">
    <source>
        <dbReference type="SAM" id="Phobius"/>
    </source>
</evidence>
<evidence type="ECO:0000313" key="3">
    <source>
        <dbReference type="EMBL" id="GJJ76551.1"/>
    </source>
</evidence>